<feature type="compositionally biased region" description="Basic and acidic residues" evidence="2">
    <location>
        <begin position="158"/>
        <end position="215"/>
    </location>
</feature>
<dbReference type="GO" id="GO:0032418">
    <property type="term" value="P:lysosome localization"/>
    <property type="evidence" value="ECO:0000318"/>
    <property type="project" value="GO_Central"/>
</dbReference>
<dbReference type="KEGG" id="nve:5512010"/>
<dbReference type="EMBL" id="DS469593">
    <property type="protein sequence ID" value="EDO40310.1"/>
    <property type="molecule type" value="Genomic_DNA"/>
</dbReference>
<reference evidence="4 5" key="1">
    <citation type="journal article" date="2007" name="Science">
        <title>Sea anemone genome reveals ancestral eumetazoan gene repertoire and genomic organization.</title>
        <authorList>
            <person name="Putnam N.H."/>
            <person name="Srivastava M."/>
            <person name="Hellsten U."/>
            <person name="Dirks B."/>
            <person name="Chapman J."/>
            <person name="Salamov A."/>
            <person name="Terry A."/>
            <person name="Shapiro H."/>
            <person name="Lindquist E."/>
            <person name="Kapitonov V.V."/>
            <person name="Jurka J."/>
            <person name="Genikhovich G."/>
            <person name="Grigoriev I.V."/>
            <person name="Lucas S.M."/>
            <person name="Steele R.E."/>
            <person name="Finnerty J.R."/>
            <person name="Technau U."/>
            <person name="Martindale M.Q."/>
            <person name="Rokhsar D.S."/>
        </authorList>
    </citation>
    <scope>NUCLEOTIDE SEQUENCE [LARGE SCALE GENOMIC DNA]</scope>
    <source>
        <strain evidence="5">CH2 X CH6</strain>
    </source>
</reference>
<evidence type="ECO:0000256" key="2">
    <source>
        <dbReference type="SAM" id="MobiDB-lite"/>
    </source>
</evidence>
<dbReference type="InParanoid" id="A7S7H6"/>
<feature type="compositionally biased region" description="Polar residues" evidence="2">
    <location>
        <begin position="366"/>
        <end position="376"/>
    </location>
</feature>
<sequence length="376" mass="41912">MAEAPEPSALRYGQGSKEVNLDIASSEREEMPSRVFVTRANTLAADEFCRRMSKMASKEDVKTMETLQIKALTKFEKTNETFQNFNHLSSIRYEVLDHRFKNHTRMLLDMKKDLDIVFRRIRTLKSKLSKQYGEAFLSTSVNIKKLEELVAEDQEEEKPDRPGRDRTTTSTDEPGRDRTTTSTDEPGRDRTTTSTDEPGRDRTTTSTDEPGRDRTTTSTDEPGRDGTTTSTSTNEPGRNRITTSAEGLPHRQIDVPMSTGKNYHQDITNQTQEQKKIGGGQAQCASETFNQSLEIELNKESGQQGTDFPGSEGMNNSPERPKLRPSLSSSDEDFGCEDEGTYSSVSSESGSTSSLDVIDNIRDDSTGNGSVLNEVE</sequence>
<keyword evidence="5" id="KW-1185">Reference proteome</keyword>
<name>A7S7H6_NEMVE</name>
<evidence type="ECO:0000313" key="4">
    <source>
        <dbReference type="EMBL" id="EDO40310.1"/>
    </source>
</evidence>
<dbReference type="STRING" id="45351.A7S7H6"/>
<feature type="compositionally biased region" description="Low complexity" evidence="2">
    <location>
        <begin position="343"/>
        <end position="354"/>
    </location>
</feature>
<feature type="domain" description="KxDL" evidence="3">
    <location>
        <begin position="51"/>
        <end position="136"/>
    </location>
</feature>
<feature type="region of interest" description="Disordered" evidence="2">
    <location>
        <begin position="150"/>
        <end position="283"/>
    </location>
</feature>
<accession>A7S7H6</accession>
<evidence type="ECO:0000256" key="1">
    <source>
        <dbReference type="ARBA" id="ARBA00005913"/>
    </source>
</evidence>
<feature type="compositionally biased region" description="Acidic residues" evidence="2">
    <location>
        <begin position="330"/>
        <end position="340"/>
    </location>
</feature>
<dbReference type="PANTHER" id="PTHR13511:SF0">
    <property type="entry name" value="KXDL MOTIF-CONTAINING PROTEIN 1"/>
    <property type="match status" value="1"/>
</dbReference>
<dbReference type="InterPro" id="IPR039843">
    <property type="entry name" value="KXD1-like"/>
</dbReference>
<protein>
    <recommendedName>
        <fullName evidence="3">KxDL domain-containing protein</fullName>
    </recommendedName>
</protein>
<dbReference type="InterPro" id="IPR019371">
    <property type="entry name" value="KxDL_dom"/>
</dbReference>
<comment type="similarity">
    <text evidence="1">Belongs to the KXD1 family.</text>
</comment>
<organism evidence="4 5">
    <name type="scientific">Nematostella vectensis</name>
    <name type="common">Starlet sea anemone</name>
    <dbReference type="NCBI Taxonomy" id="45351"/>
    <lineage>
        <taxon>Eukaryota</taxon>
        <taxon>Metazoa</taxon>
        <taxon>Cnidaria</taxon>
        <taxon>Anthozoa</taxon>
        <taxon>Hexacorallia</taxon>
        <taxon>Actiniaria</taxon>
        <taxon>Edwardsiidae</taxon>
        <taxon>Nematostella</taxon>
    </lineage>
</organism>
<dbReference type="GO" id="GO:0099078">
    <property type="term" value="C:BORC complex"/>
    <property type="evidence" value="ECO:0000318"/>
    <property type="project" value="GO_Central"/>
</dbReference>
<dbReference type="Pfam" id="PF10241">
    <property type="entry name" value="KxDL"/>
    <property type="match status" value="1"/>
</dbReference>
<feature type="compositionally biased region" description="Polar residues" evidence="2">
    <location>
        <begin position="259"/>
        <end position="272"/>
    </location>
</feature>
<dbReference type="Proteomes" id="UP000001593">
    <property type="component" value="Unassembled WGS sequence"/>
</dbReference>
<feature type="region of interest" description="Disordered" evidence="2">
    <location>
        <begin position="296"/>
        <end position="376"/>
    </location>
</feature>
<evidence type="ECO:0000313" key="5">
    <source>
        <dbReference type="Proteomes" id="UP000001593"/>
    </source>
</evidence>
<gene>
    <name evidence="4" type="ORF">NEMVEDRAFT_v1g207988</name>
</gene>
<proteinExistence type="inferred from homology"/>
<dbReference type="AlphaFoldDB" id="A7S7H6"/>
<evidence type="ECO:0000259" key="3">
    <source>
        <dbReference type="Pfam" id="PF10241"/>
    </source>
</evidence>
<dbReference type="PANTHER" id="PTHR13511">
    <property type="entry name" value="KXDL MOTIF-CONTAINING PROTEIN 1"/>
    <property type="match status" value="1"/>
</dbReference>
<feature type="compositionally biased region" description="Polar residues" evidence="2">
    <location>
        <begin position="216"/>
        <end position="245"/>
    </location>
</feature>
<dbReference type="eggNOG" id="KOG3443">
    <property type="taxonomic scope" value="Eukaryota"/>
</dbReference>
<dbReference type="HOGENOM" id="CLU_736319_0_0_1"/>